<dbReference type="InterPro" id="IPR050804">
    <property type="entry name" value="MCC"/>
</dbReference>
<dbReference type="PROSITE" id="PS50144">
    <property type="entry name" value="MATH"/>
    <property type="match status" value="1"/>
</dbReference>
<evidence type="ECO:0000256" key="2">
    <source>
        <dbReference type="SAM" id="Coils"/>
    </source>
</evidence>
<dbReference type="Gene3D" id="2.60.210.10">
    <property type="entry name" value="Apoptosis, Tumor Necrosis Factor Receptor Associated Protein 2, Chain A"/>
    <property type="match status" value="2"/>
</dbReference>
<evidence type="ECO:0000313" key="5">
    <source>
        <dbReference type="EMBL" id="OAP05418.1"/>
    </source>
</evidence>
<dbReference type="Proteomes" id="UP000078284">
    <property type="component" value="Chromosome 3"/>
</dbReference>
<feature type="region of interest" description="Disordered" evidence="3">
    <location>
        <begin position="163"/>
        <end position="183"/>
    </location>
</feature>
<proteinExistence type="predicted"/>
<dbReference type="PANTHER" id="PTHR46236:SF33">
    <property type="entry name" value="MEPRIN AND TRAF-LIKE DOMAIN-CONTAINING PROTEIN-RELATED"/>
    <property type="match status" value="1"/>
</dbReference>
<keyword evidence="1 2" id="KW-0175">Coiled coil</keyword>
<dbReference type="SUPFAM" id="SSF49599">
    <property type="entry name" value="TRAF domain-like"/>
    <property type="match status" value="2"/>
</dbReference>
<accession>A0A178VI60</accession>
<evidence type="ECO:0000259" key="4">
    <source>
        <dbReference type="PROSITE" id="PS50144"/>
    </source>
</evidence>
<sequence length="535" mass="61417">MEKQAHKKFCWIIKNFSPQSERLYSVPVLIGDCKWRPIAYPIRDKYFSLCLQVVDFESLPCGWGRYVELRLTLRNQHNSLNLSIKADHCFDEKRTTWGIPIPERIPICKLQTELYQSEHVVKGDFKIIAEVDVFEAVGTLTESDISGKASELLTKKIRNDGNESGDLLKKTSPEKESNHVNESKPVRKLRNFVVLYKRHAAMCSVLQEPICLLGIFHYTNGEASWAEVRVGVFLLNMTLCLPDSQLFPSEVVKARLTIVNQLSEKLSISKESEHCFDEQNPTLGYTFPYELLVEDGGFLVNEDLMIIVEVIGASDVFEDSSTQGKVDVNGFQVLPSQVEYVRSIFERHPDIAVEFRAKNQHLRTSCMIFLLSLIETLCQSLEELSNEDLVEADIALTYVKDAGFKVDWLEKKLDQVKEKKEKELSDMVQLQEMEDHLLKLKQSCSDLDDLVVKKKDELSVTRSPLSFDDVDWLEKKLDQVKDKKEREQSGLARLHELEEYLLKLKQKCSNLDLLVEKENVELSATRTPMSFNDVV</sequence>
<feature type="domain" description="MATH" evidence="4">
    <location>
        <begin position="6"/>
        <end position="131"/>
    </location>
</feature>
<dbReference type="InterPro" id="IPR002083">
    <property type="entry name" value="MATH/TRAF_dom"/>
</dbReference>
<gene>
    <name evidence="5" type="ordered locus">AXX17_At3g52970</name>
</gene>
<name>A0A178VI60_ARATH</name>
<protein>
    <recommendedName>
        <fullName evidence="4">MATH domain-containing protein</fullName>
    </recommendedName>
</protein>
<dbReference type="Pfam" id="PF22486">
    <property type="entry name" value="MATH_2"/>
    <property type="match status" value="1"/>
</dbReference>
<dbReference type="EMBL" id="LUHQ01000003">
    <property type="protein sequence ID" value="OAP05418.1"/>
    <property type="molecule type" value="Genomic_DNA"/>
</dbReference>
<dbReference type="PANTHER" id="PTHR46236">
    <property type="entry name" value="TRAF-LIKE SUPERFAMILY PROTEIN"/>
    <property type="match status" value="1"/>
</dbReference>
<feature type="coiled-coil region" evidence="2">
    <location>
        <begin position="406"/>
        <end position="450"/>
    </location>
</feature>
<reference evidence="6" key="1">
    <citation type="journal article" date="2016" name="Proc. Natl. Acad. Sci. U.S.A.">
        <title>Chromosome-level assembly of Arabidopsis thaliana Ler reveals the extent of translocation and inversion polymorphisms.</title>
        <authorList>
            <person name="Zapata L."/>
            <person name="Ding J."/>
            <person name="Willing E.M."/>
            <person name="Hartwig B."/>
            <person name="Bezdan D."/>
            <person name="Jiao W.B."/>
            <person name="Patel V."/>
            <person name="Velikkakam James G."/>
            <person name="Koornneef M."/>
            <person name="Ossowski S."/>
            <person name="Schneeberger K."/>
        </authorList>
    </citation>
    <scope>NUCLEOTIDE SEQUENCE [LARGE SCALE GENOMIC DNA]</scope>
    <source>
        <strain evidence="6">cv. Landsberg erecta</strain>
    </source>
</reference>
<comment type="caution">
    <text evidence="5">The sequence shown here is derived from an EMBL/GenBank/DDBJ whole genome shotgun (WGS) entry which is preliminary data.</text>
</comment>
<dbReference type="InterPro" id="IPR008974">
    <property type="entry name" value="TRAF-like"/>
</dbReference>
<organism evidence="5 6">
    <name type="scientific">Arabidopsis thaliana</name>
    <name type="common">Mouse-ear cress</name>
    <dbReference type="NCBI Taxonomy" id="3702"/>
    <lineage>
        <taxon>Eukaryota</taxon>
        <taxon>Viridiplantae</taxon>
        <taxon>Streptophyta</taxon>
        <taxon>Embryophyta</taxon>
        <taxon>Tracheophyta</taxon>
        <taxon>Spermatophyta</taxon>
        <taxon>Magnoliopsida</taxon>
        <taxon>eudicotyledons</taxon>
        <taxon>Gunneridae</taxon>
        <taxon>Pentapetalae</taxon>
        <taxon>rosids</taxon>
        <taxon>malvids</taxon>
        <taxon>Brassicales</taxon>
        <taxon>Brassicaceae</taxon>
        <taxon>Camelineae</taxon>
        <taxon>Arabidopsis</taxon>
    </lineage>
</organism>
<dbReference type="ExpressionAtlas" id="A0A178VI60">
    <property type="expression patterns" value="baseline and differential"/>
</dbReference>
<dbReference type="AlphaFoldDB" id="A0A178VI60"/>
<evidence type="ECO:0000256" key="1">
    <source>
        <dbReference type="ARBA" id="ARBA00023054"/>
    </source>
</evidence>
<dbReference type="CDD" id="cd00121">
    <property type="entry name" value="MATH"/>
    <property type="match status" value="2"/>
</dbReference>
<evidence type="ECO:0000256" key="3">
    <source>
        <dbReference type="SAM" id="MobiDB-lite"/>
    </source>
</evidence>
<evidence type="ECO:0000313" key="6">
    <source>
        <dbReference type="Proteomes" id="UP000078284"/>
    </source>
</evidence>